<organism evidence="13">
    <name type="scientific">Coralloluteibacterium stylophorae</name>
    <dbReference type="NCBI Taxonomy" id="1776034"/>
    <lineage>
        <taxon>Bacteria</taxon>
        <taxon>Pseudomonadati</taxon>
        <taxon>Pseudomonadota</taxon>
        <taxon>Gammaproteobacteria</taxon>
        <taxon>Lysobacterales</taxon>
        <taxon>Lysobacteraceae</taxon>
        <taxon>Coralloluteibacterium</taxon>
    </lineage>
</organism>
<dbReference type="InterPro" id="IPR025705">
    <property type="entry name" value="Beta_hexosaminidase_sua/sub"/>
</dbReference>
<protein>
    <recommendedName>
        <fullName evidence="3">beta-N-acetylhexosaminidase</fullName>
        <ecNumber evidence="3">3.2.1.52</ecNumber>
    </recommendedName>
    <alternativeName>
        <fullName evidence="6">Beta-N-acetylhexosaminidase</fullName>
    </alternativeName>
    <alternativeName>
        <fullName evidence="7">N-acetyl-beta-glucosaminidase</fullName>
    </alternativeName>
</protein>
<keyword evidence="15" id="KW-1185">Reference proteome</keyword>
<sequence>MRPSRLVLAFCLGCLASAAASGAAPTRMPALIPMPARVELGGGRVAVDPARLRAEGAEAERVAAFFSDLLRRSGQADAAPGAGATITFTLAPAADGPREGYRLHADAAGVRVEAATEAGLFYGAVTLWQLLDAEGRMPAVAIEDAPRFAWRGLMLDSARHLQSVEEIKSLLDAMALHKLNVFHWHLTDDQGWRIEIRRYPRLTEVGGCRIPAGDGGRDPATGTPRPYCGWYTQDQVREVVAYASARHITVVPEIEMPGHAQAAVAAYPALGSVAGPTAVSSDWGVHPYLFNVEEETLAFLENVLAEVIELFPGRYIHVGGDEAFKRQWENSPAVQARMRALGVEDETALQSWFMARIERFLVAHERRLIGWDEILEGGLPAEATVMSWRGTEGGIEAAEQGHDVVMAPSSELYLDYLQTDLPGEPPGRPSIIDLQQVYAFEPVPAALSAAEARHIVGVQANTWTEHLRSFDRVQHAMFPRAAALAEVAWSPKDERDFAAFRARLPAQLERYRALGLGYAHTPFSVRVEVDDRDADAARVRLSNPLGFEDIRYTLDGSAPDADSRRYTGAFDLAPPAELRAAVFDQGSPLAPPVARRIDAASRLRRDEEHLAMCSDSLTLRLEDDGPADGPRAIFNVDIFDPCWEWKDAPLAEARAVRVRAGRIPYYFQLAQDEGNRRVRPAATEHGELQLHAGCDGPELARIALPAGPAADGFATLETALPAGTGSGDLCLFFTGDTRPTIWVLDRVELVPGR</sequence>
<evidence type="ECO:0000256" key="9">
    <source>
        <dbReference type="SAM" id="SignalP"/>
    </source>
</evidence>
<evidence type="ECO:0000313" key="14">
    <source>
        <dbReference type="EMBL" id="MBS7456218.1"/>
    </source>
</evidence>
<dbReference type="Pfam" id="PF13290">
    <property type="entry name" value="CHB_HEX_C_1"/>
    <property type="match status" value="1"/>
</dbReference>
<dbReference type="AlphaFoldDB" id="A0A8J8AYW1"/>
<evidence type="ECO:0000256" key="8">
    <source>
        <dbReference type="PIRSR" id="PIRSR625705-1"/>
    </source>
</evidence>
<dbReference type="Proteomes" id="UP000675747">
    <property type="component" value="Unassembled WGS sequence"/>
</dbReference>
<feature type="domain" description="Beta-hexosaminidase bacterial type N-terminal" evidence="11">
    <location>
        <begin position="29"/>
        <end position="145"/>
    </location>
</feature>
<feature type="chain" id="PRO_5042774452" description="beta-N-acetylhexosaminidase" evidence="9">
    <location>
        <begin position="24"/>
        <end position="753"/>
    </location>
</feature>
<comment type="similarity">
    <text evidence="2">Belongs to the glycosyl hydrolase 20 family.</text>
</comment>
<dbReference type="GO" id="GO:0016020">
    <property type="term" value="C:membrane"/>
    <property type="evidence" value="ECO:0007669"/>
    <property type="project" value="TreeGrafter"/>
</dbReference>
<reference evidence="14 15" key="1">
    <citation type="journal article" date="2021" name="Microbiol. Resour. Announc.">
        <title>Draft Genome Sequence of Coralloluteibacterium stylophorae LMG 29479T.</title>
        <authorList>
            <person name="Karlyshev A.V."/>
            <person name="Kudryashova E.B."/>
            <person name="Ariskina E.V."/>
            <person name="Conroy A.P."/>
            <person name="Abidueva E.Y."/>
        </authorList>
    </citation>
    <scope>NUCLEOTIDE SEQUENCE [LARGE SCALE GENOMIC DNA]</scope>
    <source>
        <strain evidence="14 15">LMG 29479</strain>
    </source>
</reference>
<dbReference type="EMBL" id="JAGQFT020000002">
    <property type="protein sequence ID" value="MBS7456218.1"/>
    <property type="molecule type" value="Genomic_DNA"/>
</dbReference>
<evidence type="ECO:0000256" key="5">
    <source>
        <dbReference type="ARBA" id="ARBA00023295"/>
    </source>
</evidence>
<dbReference type="PRINTS" id="PR00738">
    <property type="entry name" value="GLHYDRLASE20"/>
</dbReference>
<evidence type="ECO:0000313" key="13">
    <source>
        <dbReference type="EMBL" id="MBR0563842.1"/>
    </source>
</evidence>
<keyword evidence="4" id="KW-0378">Hydrolase</keyword>
<evidence type="ECO:0000313" key="15">
    <source>
        <dbReference type="Proteomes" id="UP000675747"/>
    </source>
</evidence>
<feature type="domain" description="GH29D-like beta-sandwich" evidence="12">
    <location>
        <begin position="537"/>
        <end position="586"/>
    </location>
</feature>
<keyword evidence="9" id="KW-0732">Signal</keyword>
<dbReference type="Gene3D" id="3.30.379.10">
    <property type="entry name" value="Chitobiase/beta-hexosaminidase domain 2-like"/>
    <property type="match status" value="1"/>
</dbReference>
<evidence type="ECO:0000256" key="7">
    <source>
        <dbReference type="ARBA" id="ARBA00033000"/>
    </source>
</evidence>
<evidence type="ECO:0000259" key="12">
    <source>
        <dbReference type="Pfam" id="PF13290"/>
    </source>
</evidence>
<evidence type="ECO:0000256" key="3">
    <source>
        <dbReference type="ARBA" id="ARBA00012663"/>
    </source>
</evidence>
<dbReference type="GO" id="GO:0004563">
    <property type="term" value="F:beta-N-acetylhexosaminidase activity"/>
    <property type="evidence" value="ECO:0007669"/>
    <property type="project" value="UniProtKB-EC"/>
</dbReference>
<dbReference type="EC" id="3.2.1.52" evidence="3"/>
<evidence type="ECO:0000256" key="2">
    <source>
        <dbReference type="ARBA" id="ARBA00006285"/>
    </source>
</evidence>
<dbReference type="InterPro" id="IPR017853">
    <property type="entry name" value="GH"/>
</dbReference>
<feature type="active site" description="Proton donor" evidence="8">
    <location>
        <position position="322"/>
    </location>
</feature>
<dbReference type="Gene3D" id="3.20.20.80">
    <property type="entry name" value="Glycosidases"/>
    <property type="match status" value="1"/>
</dbReference>
<dbReference type="Pfam" id="PF02838">
    <property type="entry name" value="Glyco_hydro_20b"/>
    <property type="match status" value="1"/>
</dbReference>
<dbReference type="PANTHER" id="PTHR22600:SF57">
    <property type="entry name" value="BETA-N-ACETYLHEXOSAMINIDASE"/>
    <property type="match status" value="1"/>
</dbReference>
<dbReference type="InterPro" id="IPR059177">
    <property type="entry name" value="GH29D-like_dom"/>
</dbReference>
<dbReference type="InterPro" id="IPR029018">
    <property type="entry name" value="Hex-like_dom2"/>
</dbReference>
<evidence type="ECO:0000256" key="1">
    <source>
        <dbReference type="ARBA" id="ARBA00001231"/>
    </source>
</evidence>
<evidence type="ECO:0000256" key="6">
    <source>
        <dbReference type="ARBA" id="ARBA00030512"/>
    </source>
</evidence>
<evidence type="ECO:0000259" key="11">
    <source>
        <dbReference type="Pfam" id="PF02838"/>
    </source>
</evidence>
<dbReference type="GO" id="GO:0030203">
    <property type="term" value="P:glycosaminoglycan metabolic process"/>
    <property type="evidence" value="ECO:0007669"/>
    <property type="project" value="TreeGrafter"/>
</dbReference>
<accession>A0A8J8AYW1</accession>
<comment type="catalytic activity">
    <reaction evidence="1">
        <text>Hydrolysis of terminal non-reducing N-acetyl-D-hexosamine residues in N-acetyl-beta-D-hexosaminides.</text>
        <dbReference type="EC" id="3.2.1.52"/>
    </reaction>
</comment>
<dbReference type="InterPro" id="IPR015883">
    <property type="entry name" value="Glyco_hydro_20_cat"/>
</dbReference>
<dbReference type="GO" id="GO:0005975">
    <property type="term" value="P:carbohydrate metabolic process"/>
    <property type="evidence" value="ECO:0007669"/>
    <property type="project" value="InterPro"/>
</dbReference>
<dbReference type="RefSeq" id="WP_211927733.1">
    <property type="nucleotide sequence ID" value="NZ_JAGQFT020000002.1"/>
</dbReference>
<feature type="domain" description="Glycoside hydrolase family 20 catalytic" evidence="10">
    <location>
        <begin position="148"/>
        <end position="491"/>
    </location>
</feature>
<name>A0A8J8AYW1_9GAMM</name>
<keyword evidence="5" id="KW-0326">Glycosidase</keyword>
<dbReference type="CDD" id="cd06563">
    <property type="entry name" value="GH20_chitobiase-like"/>
    <property type="match status" value="1"/>
</dbReference>
<proteinExistence type="inferred from homology"/>
<feature type="signal peptide" evidence="9">
    <location>
        <begin position="1"/>
        <end position="23"/>
    </location>
</feature>
<dbReference type="SUPFAM" id="SSF55545">
    <property type="entry name" value="beta-N-acetylhexosaminidase-like domain"/>
    <property type="match status" value="1"/>
</dbReference>
<dbReference type="PANTHER" id="PTHR22600">
    <property type="entry name" value="BETA-HEXOSAMINIDASE"/>
    <property type="match status" value="1"/>
</dbReference>
<dbReference type="InterPro" id="IPR015882">
    <property type="entry name" value="HEX_bac_N"/>
</dbReference>
<gene>
    <name evidence="14" type="ORF">KB893_003590</name>
    <name evidence="13" type="ORF">KB893_15180</name>
</gene>
<dbReference type="EMBL" id="JAGQFT010000187">
    <property type="protein sequence ID" value="MBR0563842.1"/>
    <property type="molecule type" value="Genomic_DNA"/>
</dbReference>
<dbReference type="Pfam" id="PF00728">
    <property type="entry name" value="Glyco_hydro_20"/>
    <property type="match status" value="1"/>
</dbReference>
<evidence type="ECO:0000256" key="4">
    <source>
        <dbReference type="ARBA" id="ARBA00022801"/>
    </source>
</evidence>
<dbReference type="SUPFAM" id="SSF51445">
    <property type="entry name" value="(Trans)glycosidases"/>
    <property type="match status" value="1"/>
</dbReference>
<evidence type="ECO:0000259" key="10">
    <source>
        <dbReference type="Pfam" id="PF00728"/>
    </source>
</evidence>
<comment type="caution">
    <text evidence="13">The sequence shown here is derived from an EMBL/GenBank/DDBJ whole genome shotgun (WGS) entry which is preliminary data.</text>
</comment>
<reference evidence="13" key="2">
    <citation type="submission" date="2021-04" db="EMBL/GenBank/DDBJ databases">
        <authorList>
            <person name="Karlyshev A.V."/>
        </authorList>
    </citation>
    <scope>NUCLEOTIDE SEQUENCE</scope>
    <source>
        <strain evidence="13">LMG 29479</strain>
    </source>
</reference>